<keyword evidence="4" id="KW-1185">Reference proteome</keyword>
<evidence type="ECO:0000259" key="2">
    <source>
        <dbReference type="Pfam" id="PF04909"/>
    </source>
</evidence>
<keyword evidence="1" id="KW-0456">Lyase</keyword>
<protein>
    <recommendedName>
        <fullName evidence="2">Amidohydrolase-related domain-containing protein</fullName>
    </recommendedName>
</protein>
<dbReference type="Gene3D" id="3.20.20.140">
    <property type="entry name" value="Metal-dependent hydrolases"/>
    <property type="match status" value="1"/>
</dbReference>
<reference evidence="4" key="1">
    <citation type="journal article" date="2019" name="Int. J. Syst. Evol. Microbiol.">
        <title>The Global Catalogue of Microorganisms (GCM) 10K type strain sequencing project: providing services to taxonomists for standard genome sequencing and annotation.</title>
        <authorList>
            <consortium name="The Broad Institute Genomics Platform"/>
            <consortium name="The Broad Institute Genome Sequencing Center for Infectious Disease"/>
            <person name="Wu L."/>
            <person name="Ma J."/>
        </authorList>
    </citation>
    <scope>NUCLEOTIDE SEQUENCE [LARGE SCALE GENOMIC DNA]</scope>
    <source>
        <strain evidence="4">JCM 17986</strain>
    </source>
</reference>
<organism evidence="3 4">
    <name type="scientific">Yinghuangia aomiensis</name>
    <dbReference type="NCBI Taxonomy" id="676205"/>
    <lineage>
        <taxon>Bacteria</taxon>
        <taxon>Bacillati</taxon>
        <taxon>Actinomycetota</taxon>
        <taxon>Actinomycetes</taxon>
        <taxon>Kitasatosporales</taxon>
        <taxon>Streptomycetaceae</taxon>
        <taxon>Yinghuangia</taxon>
    </lineage>
</organism>
<dbReference type="InterPro" id="IPR032465">
    <property type="entry name" value="ACMSD"/>
</dbReference>
<dbReference type="InterPro" id="IPR032466">
    <property type="entry name" value="Metal_Hydrolase"/>
</dbReference>
<dbReference type="EMBL" id="BAABHS010000008">
    <property type="protein sequence ID" value="GAA4962153.1"/>
    <property type="molecule type" value="Genomic_DNA"/>
</dbReference>
<evidence type="ECO:0000313" key="4">
    <source>
        <dbReference type="Proteomes" id="UP001500466"/>
    </source>
</evidence>
<proteinExistence type="predicted"/>
<dbReference type="InterPro" id="IPR006680">
    <property type="entry name" value="Amidohydro-rel"/>
</dbReference>
<dbReference type="Pfam" id="PF04909">
    <property type="entry name" value="Amidohydro_2"/>
    <property type="match status" value="1"/>
</dbReference>
<dbReference type="Proteomes" id="UP001500466">
    <property type="component" value="Unassembled WGS sequence"/>
</dbReference>
<dbReference type="PANTHER" id="PTHR21240:SF28">
    <property type="entry name" value="ISO-OROTATE DECARBOXYLASE (EUROFUNG)"/>
    <property type="match status" value="1"/>
</dbReference>
<dbReference type="PANTHER" id="PTHR21240">
    <property type="entry name" value="2-AMINO-3-CARBOXYLMUCONATE-6-SEMIALDEHYDE DECARBOXYLASE"/>
    <property type="match status" value="1"/>
</dbReference>
<feature type="domain" description="Amidohydrolase-related" evidence="2">
    <location>
        <begin position="95"/>
        <end position="291"/>
    </location>
</feature>
<evidence type="ECO:0000313" key="3">
    <source>
        <dbReference type="EMBL" id="GAA4962153.1"/>
    </source>
</evidence>
<evidence type="ECO:0000256" key="1">
    <source>
        <dbReference type="ARBA" id="ARBA00023239"/>
    </source>
</evidence>
<accession>A0ABP9H6I5</accession>
<name>A0ABP9H6I5_9ACTN</name>
<sequence>MTYLPTDEVSAVRGRLDHPVIDSDGHLIEYLPLVRDFIAEDAGTDLAAVFEKMSNTADRRRAVPDRAKRRDLGIHATAVWGIPAANTLDRATCMLPDLMYKRLDEIGVDFAVLYPTYGLTVTQLAHDELRRALARALNRYYAEVYGPYGDRLAPVAAIPMFTPEEAVAELDHAVGELGLKAVMMGGVIPRPLAGGGRWMDTLGHDSPYDYDPVWQRCEELGVTPTFHSGGQGWGSRMSTVNNSYNQVGNFAAADEAVCRSLVFGGVPARFPNLHFAFQEGGVAWAAALLAGIVGHWEKRNSDAIQHYNPARMDRDLLRTLFRRHATGPVADRIDRLETGLAMHSDPDELPQDIDQFGESLLTSAQDVLDLFSTRFSFGCEADDPMNALAFSADLNPGGVTLPAVFASDVGHWDVRDIRDVLPEAYELVERHQIDEAQFRDFVFANPARLWTSMNRSFFHGTHVEGAVDKLLAAPQPEAAH</sequence>
<gene>
    <name evidence="3" type="ORF">GCM10023205_27340</name>
</gene>
<comment type="caution">
    <text evidence="3">The sequence shown here is derived from an EMBL/GenBank/DDBJ whole genome shotgun (WGS) entry which is preliminary data.</text>
</comment>
<dbReference type="RefSeq" id="WP_345675694.1">
    <property type="nucleotide sequence ID" value="NZ_BAABHS010000008.1"/>
</dbReference>
<dbReference type="SUPFAM" id="SSF51556">
    <property type="entry name" value="Metallo-dependent hydrolases"/>
    <property type="match status" value="1"/>
</dbReference>